<feature type="domain" description="CCHC-type" evidence="1">
    <location>
        <begin position="121"/>
        <end position="136"/>
    </location>
</feature>
<sequence length="272" mass="30300">MMICSATLKQLQYPNDLTSCRTIGAIVARLPSTMQNEWFNLAARSFKFKRDPTFDELATFISDKADAAAAQQVYTIGRRYMRPQPNPVRLQTTHKSPLYKAAILTTQIGDGRSGQVRSPIKCAQCGSSHYLDQCPEFVEMPVVSRIACVDRLRVCYLCLKPNHQAKMCRSRHACGSQLCAGKHHPLLHRPISSMMGNEPEPSEIAAESIHYSIADIPKSNIWLAVVPIRIRRPDGDVVLNPFLDNGASTTLFHSSLVSKLGLKDTRNFSQVS</sequence>
<dbReference type="EMBL" id="DF143202">
    <property type="protein sequence ID" value="GAA30767.2"/>
    <property type="molecule type" value="Genomic_DNA"/>
</dbReference>
<dbReference type="GO" id="GO:0008270">
    <property type="term" value="F:zinc ion binding"/>
    <property type="evidence" value="ECO:0007669"/>
    <property type="project" value="InterPro"/>
</dbReference>
<protein>
    <recommendedName>
        <fullName evidence="1">CCHC-type domain-containing protein</fullName>
    </recommendedName>
</protein>
<dbReference type="AlphaFoldDB" id="H2KRP3"/>
<proteinExistence type="predicted"/>
<dbReference type="Proteomes" id="UP000008909">
    <property type="component" value="Unassembled WGS sequence"/>
</dbReference>
<feature type="domain" description="CCHC-type" evidence="1">
    <location>
        <begin position="154"/>
        <end position="170"/>
    </location>
</feature>
<name>H2KRP3_CLOSI</name>
<reference key="2">
    <citation type="submission" date="2011-10" db="EMBL/GenBank/DDBJ databases">
        <title>The genome and transcriptome sequence of Clonorchis sinensis provide insights into the carcinogenic liver fluke.</title>
        <authorList>
            <person name="Wang X."/>
            <person name="Huang Y."/>
            <person name="Chen W."/>
            <person name="Liu H."/>
            <person name="Guo L."/>
            <person name="Chen Y."/>
            <person name="Luo F."/>
            <person name="Zhou W."/>
            <person name="Sun J."/>
            <person name="Mao Q."/>
            <person name="Liang P."/>
            <person name="Zhou C."/>
            <person name="Tian Y."/>
            <person name="Men J."/>
            <person name="Lv X."/>
            <person name="Huang L."/>
            <person name="Zhou J."/>
            <person name="Hu Y."/>
            <person name="Li R."/>
            <person name="Zhang F."/>
            <person name="Lei H."/>
            <person name="Li X."/>
            <person name="Hu X."/>
            <person name="Liang C."/>
            <person name="Xu J."/>
            <person name="Wu Z."/>
            <person name="Yu X."/>
        </authorList>
    </citation>
    <scope>NUCLEOTIDE SEQUENCE</scope>
    <source>
        <strain>Henan</strain>
    </source>
</reference>
<dbReference type="PANTHER" id="PTHR47331">
    <property type="entry name" value="PHD-TYPE DOMAIN-CONTAINING PROTEIN"/>
    <property type="match status" value="1"/>
</dbReference>
<dbReference type="PANTHER" id="PTHR47331:SF1">
    <property type="entry name" value="GAG-LIKE PROTEIN"/>
    <property type="match status" value="1"/>
</dbReference>
<keyword evidence="3" id="KW-1185">Reference proteome</keyword>
<dbReference type="SMART" id="SM00343">
    <property type="entry name" value="ZnF_C2HC"/>
    <property type="match status" value="2"/>
</dbReference>
<dbReference type="InterPro" id="IPR001878">
    <property type="entry name" value="Znf_CCHC"/>
</dbReference>
<evidence type="ECO:0000313" key="3">
    <source>
        <dbReference type="Proteomes" id="UP000008909"/>
    </source>
</evidence>
<organism evidence="2 3">
    <name type="scientific">Clonorchis sinensis</name>
    <name type="common">Chinese liver fluke</name>
    <dbReference type="NCBI Taxonomy" id="79923"/>
    <lineage>
        <taxon>Eukaryota</taxon>
        <taxon>Metazoa</taxon>
        <taxon>Spiralia</taxon>
        <taxon>Lophotrochozoa</taxon>
        <taxon>Platyhelminthes</taxon>
        <taxon>Trematoda</taxon>
        <taxon>Digenea</taxon>
        <taxon>Opisthorchiida</taxon>
        <taxon>Opisthorchiata</taxon>
        <taxon>Opisthorchiidae</taxon>
        <taxon>Clonorchis</taxon>
    </lineage>
</organism>
<dbReference type="GO" id="GO:0003676">
    <property type="term" value="F:nucleic acid binding"/>
    <property type="evidence" value="ECO:0007669"/>
    <property type="project" value="InterPro"/>
</dbReference>
<evidence type="ECO:0000259" key="1">
    <source>
        <dbReference type="SMART" id="SM00343"/>
    </source>
</evidence>
<reference evidence="2" key="1">
    <citation type="journal article" date="2011" name="Genome Biol.">
        <title>The draft genome of the carcinogenic human liver fluke Clonorchis sinensis.</title>
        <authorList>
            <person name="Wang X."/>
            <person name="Chen W."/>
            <person name="Huang Y."/>
            <person name="Sun J."/>
            <person name="Men J."/>
            <person name="Liu H."/>
            <person name="Luo F."/>
            <person name="Guo L."/>
            <person name="Lv X."/>
            <person name="Deng C."/>
            <person name="Zhou C."/>
            <person name="Fan Y."/>
            <person name="Li X."/>
            <person name="Huang L."/>
            <person name="Hu Y."/>
            <person name="Liang C."/>
            <person name="Hu X."/>
            <person name="Xu J."/>
            <person name="Yu X."/>
        </authorList>
    </citation>
    <scope>NUCLEOTIDE SEQUENCE [LARGE SCALE GENOMIC DNA]</scope>
    <source>
        <strain evidence="2">Henan</strain>
    </source>
</reference>
<evidence type="ECO:0000313" key="2">
    <source>
        <dbReference type="EMBL" id="GAA30767.2"/>
    </source>
</evidence>
<accession>H2KRP3</accession>
<gene>
    <name evidence="2" type="ORF">CLF_106813</name>
</gene>